<reference evidence="2 3" key="1">
    <citation type="submission" date="2011-08" db="EMBL/GenBank/DDBJ databases">
        <title>The Genome Sequence of Alistipes indistinctus YIT 12060.</title>
        <authorList>
            <consortium name="The Broad Institute Genome Sequencing Platform"/>
            <person name="Earl A."/>
            <person name="Ward D."/>
            <person name="Feldgarden M."/>
            <person name="Gevers D."/>
            <person name="Morotomi M."/>
            <person name="Young S.K."/>
            <person name="Zeng Q."/>
            <person name="Gargeya S."/>
            <person name="Fitzgerald M."/>
            <person name="Haas B."/>
            <person name="Abouelleil A."/>
            <person name="Alvarado L."/>
            <person name="Arachchi H.M."/>
            <person name="Berlin A."/>
            <person name="Brown A."/>
            <person name="Chapman S.B."/>
            <person name="Chen Z."/>
            <person name="Dunbar C."/>
            <person name="Freedman E."/>
            <person name="Gearin G."/>
            <person name="Gellesch M."/>
            <person name="Goldberg J."/>
            <person name="Griggs A."/>
            <person name="Gujja S."/>
            <person name="Heiman D."/>
            <person name="Howarth C."/>
            <person name="Larson L."/>
            <person name="Lui A."/>
            <person name="MacDonald P.J.P."/>
            <person name="Montmayeur A."/>
            <person name="Murphy C."/>
            <person name="Neiman D."/>
            <person name="Pearson M."/>
            <person name="Priest M."/>
            <person name="Roberts A."/>
            <person name="Saif S."/>
            <person name="Shea T."/>
            <person name="Shenoy N."/>
            <person name="Sisk P."/>
            <person name="Stolte C."/>
            <person name="Sykes S."/>
            <person name="Wortman J."/>
            <person name="Nusbaum C."/>
            <person name="Birren B."/>
        </authorList>
    </citation>
    <scope>NUCLEOTIDE SEQUENCE [LARGE SCALE GENOMIC DNA]</scope>
    <source>
        <strain evidence="2 3">YIT 12060</strain>
    </source>
</reference>
<sequence length="29" mass="3024">MLKAQTGKARIGHAVRGTQFIRNPSTGAG</sequence>
<dbReference type="STRING" id="742725.HMPREF9450_00041"/>
<keyword evidence="3" id="KW-1185">Reference proteome</keyword>
<comment type="caution">
    <text evidence="2">The sequence shown here is derived from an EMBL/GenBank/DDBJ whole genome shotgun (WGS) entry which is preliminary data.</text>
</comment>
<dbReference type="Proteomes" id="UP000006008">
    <property type="component" value="Unassembled WGS sequence"/>
</dbReference>
<dbReference type="HOGENOM" id="CLU_3408498_0_0_10"/>
<organism evidence="2 3">
    <name type="scientific">Alistipes indistinctus YIT 12060</name>
    <dbReference type="NCBI Taxonomy" id="742725"/>
    <lineage>
        <taxon>Bacteria</taxon>
        <taxon>Pseudomonadati</taxon>
        <taxon>Bacteroidota</taxon>
        <taxon>Bacteroidia</taxon>
        <taxon>Bacteroidales</taxon>
        <taxon>Rikenellaceae</taxon>
        <taxon>Alistipes</taxon>
    </lineage>
</organism>
<accession>G5H531</accession>
<evidence type="ECO:0000313" key="2">
    <source>
        <dbReference type="EMBL" id="EHB93270.1"/>
    </source>
</evidence>
<feature type="compositionally biased region" description="Polar residues" evidence="1">
    <location>
        <begin position="20"/>
        <end position="29"/>
    </location>
</feature>
<gene>
    <name evidence="2" type="ORF">HMPREF9450_00041</name>
</gene>
<name>G5H531_9BACT</name>
<evidence type="ECO:0000313" key="3">
    <source>
        <dbReference type="Proteomes" id="UP000006008"/>
    </source>
</evidence>
<proteinExistence type="predicted"/>
<dbReference type="EMBL" id="ADLD01000003">
    <property type="protein sequence ID" value="EHB93270.1"/>
    <property type="molecule type" value="Genomic_DNA"/>
</dbReference>
<protein>
    <submittedName>
        <fullName evidence="2">Uncharacterized protein</fullName>
    </submittedName>
</protein>
<evidence type="ECO:0000256" key="1">
    <source>
        <dbReference type="SAM" id="MobiDB-lite"/>
    </source>
</evidence>
<dbReference type="AlphaFoldDB" id="G5H531"/>
<feature type="region of interest" description="Disordered" evidence="1">
    <location>
        <begin position="1"/>
        <end position="29"/>
    </location>
</feature>